<dbReference type="InterPro" id="IPR037401">
    <property type="entry name" value="SnoaL-like"/>
</dbReference>
<evidence type="ECO:0000313" key="3">
    <source>
        <dbReference type="Proteomes" id="UP000249091"/>
    </source>
</evidence>
<organism evidence="2 3">
    <name type="scientific">Rhodococcus coprophilus</name>
    <dbReference type="NCBI Taxonomy" id="38310"/>
    <lineage>
        <taxon>Bacteria</taxon>
        <taxon>Bacillati</taxon>
        <taxon>Actinomycetota</taxon>
        <taxon>Actinomycetes</taxon>
        <taxon>Mycobacteriales</taxon>
        <taxon>Nocardiaceae</taxon>
        <taxon>Rhodococcus</taxon>
    </lineage>
</organism>
<dbReference type="SUPFAM" id="SSF54427">
    <property type="entry name" value="NTF2-like"/>
    <property type="match status" value="1"/>
</dbReference>
<gene>
    <name evidence="2" type="primary">ksi_1</name>
    <name evidence="2" type="ORF">NCTC10994_02099</name>
</gene>
<keyword evidence="2" id="KW-0413">Isomerase</keyword>
<dbReference type="EC" id="5.3.3.1" evidence="2"/>
<sequence>MSTPTPDRIRTTVTEYLRRIEASSAAGIADLYTDTATVEDPVGSDVRKGREEILPLYAALESSRNKTELLTLKIAGNEAAFHFRVTSEVAGTEYVFEPIDVMTFDDDGRITSMRAFWSAPDASDS</sequence>
<evidence type="ECO:0000259" key="1">
    <source>
        <dbReference type="Pfam" id="PF12680"/>
    </source>
</evidence>
<accession>A0A2X4X6G2</accession>
<reference evidence="2 3" key="1">
    <citation type="submission" date="2018-06" db="EMBL/GenBank/DDBJ databases">
        <authorList>
            <consortium name="Pathogen Informatics"/>
            <person name="Doyle S."/>
        </authorList>
    </citation>
    <scope>NUCLEOTIDE SEQUENCE [LARGE SCALE GENOMIC DNA]</scope>
    <source>
        <strain evidence="2 3">NCTC10994</strain>
    </source>
</reference>
<feature type="domain" description="SnoaL-like" evidence="1">
    <location>
        <begin position="13"/>
        <end position="112"/>
    </location>
</feature>
<evidence type="ECO:0000313" key="2">
    <source>
        <dbReference type="EMBL" id="SQI32104.1"/>
    </source>
</evidence>
<protein>
    <submittedName>
        <fullName evidence="2">Steroid delta-isomerase</fullName>
        <ecNumber evidence="2">5.3.3.1</ecNumber>
    </submittedName>
</protein>
<dbReference type="RefSeq" id="WP_072702327.1">
    <property type="nucleotide sequence ID" value="NZ_JAFBBL010000001.1"/>
</dbReference>
<dbReference type="Proteomes" id="UP000249091">
    <property type="component" value="Chromosome 1"/>
</dbReference>
<proteinExistence type="predicted"/>
<dbReference type="STRING" id="1219011.GCA_001895045_03192"/>
<dbReference type="AlphaFoldDB" id="A0A2X4X6G2"/>
<dbReference type="InterPro" id="IPR032710">
    <property type="entry name" value="NTF2-like_dom_sf"/>
</dbReference>
<keyword evidence="3" id="KW-1185">Reference proteome</keyword>
<dbReference type="Gene3D" id="3.10.450.50">
    <property type="match status" value="1"/>
</dbReference>
<name>A0A2X4X6G2_9NOCA</name>
<dbReference type="Pfam" id="PF12680">
    <property type="entry name" value="SnoaL_2"/>
    <property type="match status" value="1"/>
</dbReference>
<dbReference type="GO" id="GO:0004769">
    <property type="term" value="F:steroid Delta-isomerase activity"/>
    <property type="evidence" value="ECO:0007669"/>
    <property type="project" value="UniProtKB-EC"/>
</dbReference>
<dbReference type="EMBL" id="LS483468">
    <property type="protein sequence ID" value="SQI32104.1"/>
    <property type="molecule type" value="Genomic_DNA"/>
</dbReference>
<dbReference type="KEGG" id="rcr:NCTC10994_02099"/>